<dbReference type="Proteomes" id="UP001500301">
    <property type="component" value="Unassembled WGS sequence"/>
</dbReference>
<evidence type="ECO:0000259" key="1">
    <source>
        <dbReference type="PROSITE" id="PS51352"/>
    </source>
</evidence>
<accession>A0ABP6VLC0</accession>
<dbReference type="Gene3D" id="3.40.30.10">
    <property type="entry name" value="Glutaredoxin"/>
    <property type="match status" value="1"/>
</dbReference>
<evidence type="ECO:0000313" key="3">
    <source>
        <dbReference type="Proteomes" id="UP001500301"/>
    </source>
</evidence>
<dbReference type="RefSeq" id="WP_257441360.1">
    <property type="nucleotide sequence ID" value="NZ_BAABBB010000012.1"/>
</dbReference>
<sequence>MSTAPATASVPLDLVLTTPEATSVALGDLLTHRLTVVQLVRYFGCLPCQEWLLELDASAPGLADDGVGAIAVGGSADYQAIWLRDERGAALPLLLDPEHRLRDHVGATAPLGWRMADPRGAAAYARSLAKGLRPQRVTRDSVRSPGVVVLDRAGRVRWQHIGTRIGDYPPLDEVRAAVAALLPDTDAH</sequence>
<comment type="caution">
    <text evidence="2">The sequence shown here is derived from an EMBL/GenBank/DDBJ whole genome shotgun (WGS) entry which is preliminary data.</text>
</comment>
<dbReference type="InterPro" id="IPR036249">
    <property type="entry name" value="Thioredoxin-like_sf"/>
</dbReference>
<dbReference type="SUPFAM" id="SSF52833">
    <property type="entry name" value="Thioredoxin-like"/>
    <property type="match status" value="1"/>
</dbReference>
<dbReference type="PROSITE" id="PS51352">
    <property type="entry name" value="THIOREDOXIN_2"/>
    <property type="match status" value="1"/>
</dbReference>
<proteinExistence type="predicted"/>
<organism evidence="2 3">
    <name type="scientific">Nocardioides daeguensis</name>
    <dbReference type="NCBI Taxonomy" id="908359"/>
    <lineage>
        <taxon>Bacteria</taxon>
        <taxon>Bacillati</taxon>
        <taxon>Actinomycetota</taxon>
        <taxon>Actinomycetes</taxon>
        <taxon>Propionibacteriales</taxon>
        <taxon>Nocardioidaceae</taxon>
        <taxon>Nocardioides</taxon>
    </lineage>
</organism>
<dbReference type="InterPro" id="IPR013766">
    <property type="entry name" value="Thioredoxin_domain"/>
</dbReference>
<name>A0ABP6VLC0_9ACTN</name>
<keyword evidence="3" id="KW-1185">Reference proteome</keyword>
<evidence type="ECO:0000313" key="2">
    <source>
        <dbReference type="EMBL" id="GAA3535936.1"/>
    </source>
</evidence>
<gene>
    <name evidence="2" type="ORF">GCM10022263_24710</name>
</gene>
<protein>
    <recommendedName>
        <fullName evidence="1">Thioredoxin domain-containing protein</fullName>
    </recommendedName>
</protein>
<reference evidence="3" key="1">
    <citation type="journal article" date="2019" name="Int. J. Syst. Evol. Microbiol.">
        <title>The Global Catalogue of Microorganisms (GCM) 10K type strain sequencing project: providing services to taxonomists for standard genome sequencing and annotation.</title>
        <authorList>
            <consortium name="The Broad Institute Genomics Platform"/>
            <consortium name="The Broad Institute Genome Sequencing Center for Infectious Disease"/>
            <person name="Wu L."/>
            <person name="Ma J."/>
        </authorList>
    </citation>
    <scope>NUCLEOTIDE SEQUENCE [LARGE SCALE GENOMIC DNA]</scope>
    <source>
        <strain evidence="3">JCM 17460</strain>
    </source>
</reference>
<dbReference type="EMBL" id="BAABBB010000012">
    <property type="protein sequence ID" value="GAA3535936.1"/>
    <property type="molecule type" value="Genomic_DNA"/>
</dbReference>
<feature type="domain" description="Thioredoxin" evidence="1">
    <location>
        <begin position="1"/>
        <end position="183"/>
    </location>
</feature>